<evidence type="ECO:0000313" key="3">
    <source>
        <dbReference type="EnsemblMetazoa" id="AEPI011162-PA"/>
    </source>
</evidence>
<name>A0A182PW25_9DIPT</name>
<keyword evidence="4" id="KW-1185">Reference proteome</keyword>
<evidence type="ECO:0000256" key="1">
    <source>
        <dbReference type="SAM" id="MobiDB-lite"/>
    </source>
</evidence>
<feature type="compositionally biased region" description="Low complexity" evidence="1">
    <location>
        <begin position="106"/>
        <end position="116"/>
    </location>
</feature>
<feature type="region of interest" description="Disordered" evidence="1">
    <location>
        <begin position="1"/>
        <end position="55"/>
    </location>
</feature>
<dbReference type="EnsemblMetazoa" id="AEPI011162-RA">
    <property type="protein sequence ID" value="AEPI011162-PA"/>
    <property type="gene ID" value="AEPI011162"/>
</dbReference>
<reference evidence="4" key="1">
    <citation type="submission" date="2013-03" db="EMBL/GenBank/DDBJ databases">
        <title>The Genome Sequence of Anopheles epiroticus epiroticus2.</title>
        <authorList>
            <consortium name="The Broad Institute Genomics Platform"/>
            <person name="Neafsey D.E."/>
            <person name="Howell P."/>
            <person name="Walker B."/>
            <person name="Young S.K."/>
            <person name="Zeng Q."/>
            <person name="Gargeya S."/>
            <person name="Fitzgerald M."/>
            <person name="Haas B."/>
            <person name="Abouelleil A."/>
            <person name="Allen A.W."/>
            <person name="Alvarado L."/>
            <person name="Arachchi H.M."/>
            <person name="Berlin A.M."/>
            <person name="Chapman S.B."/>
            <person name="Gainer-Dewar J."/>
            <person name="Goldberg J."/>
            <person name="Griggs A."/>
            <person name="Gujja S."/>
            <person name="Hansen M."/>
            <person name="Howarth C."/>
            <person name="Imamovic A."/>
            <person name="Ireland A."/>
            <person name="Larimer J."/>
            <person name="McCowan C."/>
            <person name="Murphy C."/>
            <person name="Pearson M."/>
            <person name="Poon T.W."/>
            <person name="Priest M."/>
            <person name="Roberts A."/>
            <person name="Saif S."/>
            <person name="Shea T."/>
            <person name="Sisk P."/>
            <person name="Sykes S."/>
            <person name="Wortman J."/>
            <person name="Nusbaum C."/>
            <person name="Birren B."/>
        </authorList>
    </citation>
    <scope>NUCLEOTIDE SEQUENCE [LARGE SCALE GENOMIC DNA]</scope>
    <source>
        <strain evidence="4">Epiroticus2</strain>
    </source>
</reference>
<feature type="region of interest" description="Disordered" evidence="1">
    <location>
        <begin position="74"/>
        <end position="187"/>
    </location>
</feature>
<dbReference type="Pfam" id="PF16051">
    <property type="entry name" value="DUF4797"/>
    <property type="match status" value="1"/>
</dbReference>
<sequence>MMMTLDKLDTGSSGTGRHRRHAESGTPEPMDGFYIDIPTPSTRSVSPMSASVSPGKEKSFAFFRSVYRKISLKSSQDAELDRLGIRQNEEDDEEEEEDGEEECDSRSSSAGSCSSISDHRRAGSKRPGRNTLQLQLSNLPLSSASSDSGVGGASPGKRTDGAAEEVAGEGGGAEGTKENRRKSRRSSVLRLLESLAINAPIRSRSLSCSNSSVNNLLHLKGRESRAESKCSLFSTSSGGVRGGGGGGGGGGVGGSGGERLGKESSKPPPKKILRRPVSYTYLRGISGLPTQRVPRSSICCSYYGR</sequence>
<feature type="compositionally biased region" description="Acidic residues" evidence="1">
    <location>
        <begin position="89"/>
        <end position="103"/>
    </location>
</feature>
<accession>A0A182PW25</accession>
<dbReference type="AlphaFoldDB" id="A0A182PW25"/>
<evidence type="ECO:0000259" key="2">
    <source>
        <dbReference type="Pfam" id="PF16051"/>
    </source>
</evidence>
<feature type="compositionally biased region" description="Polar residues" evidence="1">
    <location>
        <begin position="39"/>
        <end position="52"/>
    </location>
</feature>
<evidence type="ECO:0000313" key="4">
    <source>
        <dbReference type="Proteomes" id="UP000075885"/>
    </source>
</evidence>
<dbReference type="Proteomes" id="UP000075885">
    <property type="component" value="Unassembled WGS sequence"/>
</dbReference>
<proteinExistence type="predicted"/>
<feature type="compositionally biased region" description="Low complexity" evidence="1">
    <location>
        <begin position="132"/>
        <end position="148"/>
    </location>
</feature>
<feature type="region of interest" description="Disordered" evidence="1">
    <location>
        <begin position="230"/>
        <end position="275"/>
    </location>
</feature>
<dbReference type="VEuPathDB" id="VectorBase:AEPI011162"/>
<feature type="domain" description="DUF4797" evidence="2">
    <location>
        <begin position="269"/>
        <end position="301"/>
    </location>
</feature>
<feature type="compositionally biased region" description="Basic and acidic residues" evidence="1">
    <location>
        <begin position="79"/>
        <end position="88"/>
    </location>
</feature>
<reference evidence="3" key="2">
    <citation type="submission" date="2020-05" db="UniProtKB">
        <authorList>
            <consortium name="EnsemblMetazoa"/>
        </authorList>
    </citation>
    <scope>IDENTIFICATION</scope>
    <source>
        <strain evidence="3">Epiroticus2</strain>
    </source>
</reference>
<dbReference type="InterPro" id="IPR032050">
    <property type="entry name" value="DUF4797"/>
</dbReference>
<protein>
    <submittedName>
        <fullName evidence="3">DUF4797 domain-containing protein</fullName>
    </submittedName>
</protein>
<feature type="compositionally biased region" description="Gly residues" evidence="1">
    <location>
        <begin position="239"/>
        <end position="258"/>
    </location>
</feature>
<organism evidence="3 4">
    <name type="scientific">Anopheles epiroticus</name>
    <dbReference type="NCBI Taxonomy" id="199890"/>
    <lineage>
        <taxon>Eukaryota</taxon>
        <taxon>Metazoa</taxon>
        <taxon>Ecdysozoa</taxon>
        <taxon>Arthropoda</taxon>
        <taxon>Hexapoda</taxon>
        <taxon>Insecta</taxon>
        <taxon>Pterygota</taxon>
        <taxon>Neoptera</taxon>
        <taxon>Endopterygota</taxon>
        <taxon>Diptera</taxon>
        <taxon>Nematocera</taxon>
        <taxon>Culicoidea</taxon>
        <taxon>Culicidae</taxon>
        <taxon>Anophelinae</taxon>
        <taxon>Anopheles</taxon>
    </lineage>
</organism>